<feature type="region of interest" description="Disordered" evidence="1">
    <location>
        <begin position="56"/>
        <end position="79"/>
    </location>
</feature>
<sequence length="287" mass="30123">MPSSFEHAQIRHANLTGRIPVVFVHGLWLLPTSWERWAQVFAEAGFAPVTPAWPSAPPAGAAPARTAPAGTAPAGTAPARTAGEVAGHFADLIGGLDRRPAVVGHCTGGLLAQILAGRGLACAAVAISPAPLQGALPLPISPPRAPVRAPADPAVVGSAVPLTYDQFRHAFANAVDEAEAERLYETFAVPAPGVPPLQAAAAFDPWSEPEVDRTAKDRGPLLLMSGEMDRIVPWAVAHASYESQVRNEHHLTEILEMPGRGHSLTVDGGWREVCGTALTFIQRFVDA</sequence>
<feature type="domain" description="AB hydrolase-1" evidence="2">
    <location>
        <begin position="21"/>
        <end position="266"/>
    </location>
</feature>
<dbReference type="InterPro" id="IPR000073">
    <property type="entry name" value="AB_hydrolase_1"/>
</dbReference>
<evidence type="ECO:0000256" key="1">
    <source>
        <dbReference type="SAM" id="MobiDB-lite"/>
    </source>
</evidence>
<evidence type="ECO:0000259" key="2">
    <source>
        <dbReference type="Pfam" id="PF12697"/>
    </source>
</evidence>
<dbReference type="RefSeq" id="WP_192779570.1">
    <property type="nucleotide sequence ID" value="NZ_BAAASY010000005.1"/>
</dbReference>
<gene>
    <name evidence="3" type="ORF">H4W81_008117</name>
</gene>
<organism evidence="3 4">
    <name type="scientific">Nonomuraea africana</name>
    <dbReference type="NCBI Taxonomy" id="46171"/>
    <lineage>
        <taxon>Bacteria</taxon>
        <taxon>Bacillati</taxon>
        <taxon>Actinomycetota</taxon>
        <taxon>Actinomycetes</taxon>
        <taxon>Streptosporangiales</taxon>
        <taxon>Streptosporangiaceae</taxon>
        <taxon>Nonomuraea</taxon>
    </lineage>
</organism>
<dbReference type="Proteomes" id="UP000661607">
    <property type="component" value="Unassembled WGS sequence"/>
</dbReference>
<dbReference type="EMBL" id="JADBEF010000001">
    <property type="protein sequence ID" value="MBE1565338.1"/>
    <property type="molecule type" value="Genomic_DNA"/>
</dbReference>
<evidence type="ECO:0000313" key="3">
    <source>
        <dbReference type="EMBL" id="MBE1565338.1"/>
    </source>
</evidence>
<dbReference type="SUPFAM" id="SSF53474">
    <property type="entry name" value="alpha/beta-Hydrolases"/>
    <property type="match status" value="1"/>
</dbReference>
<dbReference type="Gene3D" id="3.40.50.1820">
    <property type="entry name" value="alpha/beta hydrolase"/>
    <property type="match status" value="1"/>
</dbReference>
<keyword evidence="4" id="KW-1185">Reference proteome</keyword>
<keyword evidence="3" id="KW-0378">Hydrolase</keyword>
<accession>A0ABR9KTH4</accession>
<dbReference type="PANTHER" id="PTHR43194">
    <property type="entry name" value="HYDROLASE ALPHA/BETA FOLD FAMILY"/>
    <property type="match status" value="1"/>
</dbReference>
<dbReference type="Pfam" id="PF12697">
    <property type="entry name" value="Abhydrolase_6"/>
    <property type="match status" value="1"/>
</dbReference>
<dbReference type="GO" id="GO:0016787">
    <property type="term" value="F:hydrolase activity"/>
    <property type="evidence" value="ECO:0007669"/>
    <property type="project" value="UniProtKB-KW"/>
</dbReference>
<comment type="caution">
    <text evidence="3">The sequence shown here is derived from an EMBL/GenBank/DDBJ whole genome shotgun (WGS) entry which is preliminary data.</text>
</comment>
<name>A0ABR9KTH4_9ACTN</name>
<dbReference type="InterPro" id="IPR050228">
    <property type="entry name" value="Carboxylesterase_BioH"/>
</dbReference>
<dbReference type="PANTHER" id="PTHR43194:SF5">
    <property type="entry name" value="PIMELOYL-[ACYL-CARRIER PROTEIN] METHYL ESTER ESTERASE"/>
    <property type="match status" value="1"/>
</dbReference>
<evidence type="ECO:0000313" key="4">
    <source>
        <dbReference type="Proteomes" id="UP000661607"/>
    </source>
</evidence>
<dbReference type="InterPro" id="IPR029058">
    <property type="entry name" value="AB_hydrolase_fold"/>
</dbReference>
<protein>
    <submittedName>
        <fullName evidence="3">Alpha-beta hydrolase superfamily lysophospholipase</fullName>
    </submittedName>
</protein>
<proteinExistence type="predicted"/>
<reference evidence="3 4" key="1">
    <citation type="submission" date="2020-10" db="EMBL/GenBank/DDBJ databases">
        <title>Sequencing the genomes of 1000 actinobacteria strains.</title>
        <authorList>
            <person name="Klenk H.-P."/>
        </authorList>
    </citation>
    <scope>NUCLEOTIDE SEQUENCE [LARGE SCALE GENOMIC DNA]</scope>
    <source>
        <strain evidence="3 4">DSM 43748</strain>
    </source>
</reference>